<feature type="binding site" evidence="4">
    <location>
        <position position="328"/>
    </location>
    <ligand>
        <name>S-adenosyl-L-methionine</name>
        <dbReference type="ChEBI" id="CHEBI:59789"/>
    </ligand>
</feature>
<dbReference type="Proteomes" id="UP000008522">
    <property type="component" value="Chromosome"/>
</dbReference>
<dbReference type="Pfam" id="PF05958">
    <property type="entry name" value="tRNA_U5-meth_tr"/>
    <property type="match status" value="1"/>
</dbReference>
<proteinExistence type="inferred from homology"/>
<dbReference type="InterPro" id="IPR012340">
    <property type="entry name" value="NA-bd_OB-fold"/>
</dbReference>
<dbReference type="PROSITE" id="PS01230">
    <property type="entry name" value="TRMA_1"/>
    <property type="match status" value="1"/>
</dbReference>
<dbReference type="PANTHER" id="PTHR11061:SF30">
    <property type="entry name" value="TRNA (URACIL(54)-C(5))-METHYLTRANSFERASE"/>
    <property type="match status" value="1"/>
</dbReference>
<dbReference type="Gene3D" id="3.40.50.150">
    <property type="entry name" value="Vaccinia Virus protein VP39"/>
    <property type="match status" value="1"/>
</dbReference>
<name>G0EMM1_BRAIP</name>
<sequence>MEVKIIDTAYGGYGIAKDENGKVIFVAHSVEGDILDITITKESKKFSYASINKIIESSKFRIKPKCKYSGICGGCLFNHIEYNKQLDIKKNVVLNAIRNINFNKDIKIICGNNFNYRLRVNMISDNGRIGFYRFKSNDFVNIDECIILKESLFEKIKNFSSENNITGSIYAIENNNDEALAFIELNKKINIKCFEKYFKGITVKHNKNIKSYRTDTILYKTEYGNIPIGHKTFFQSNLYLLDDFQYNVIKYLNDNDSTIVELYAGSGFFTSALKNRIKSFNNNCKFIASEINKDSVLIANKYDLKIKNEDALITLKNIDYDIDALILDPPREGIDKKVIDEIIRIKPKKIIYVSCDPMTFARDVNLLKEYYNLSDLNIIDMFADTYHIELISFLEYKN</sequence>
<dbReference type="RefSeq" id="WP_014487544.1">
    <property type="nucleotide sequence ID" value="NC_017243.1"/>
</dbReference>
<dbReference type="PANTHER" id="PTHR11061">
    <property type="entry name" value="RNA M5U METHYLTRANSFERASE"/>
    <property type="match status" value="1"/>
</dbReference>
<dbReference type="EMBL" id="CP002874">
    <property type="protein sequence ID" value="AEM21709.1"/>
    <property type="molecule type" value="Genomic_DNA"/>
</dbReference>
<keyword evidence="2 4" id="KW-0808">Transferase</keyword>
<dbReference type="PATRIC" id="fig|1045858.4.peg.1086"/>
<evidence type="ECO:0000313" key="7">
    <source>
        <dbReference type="EMBL" id="AEM21709.1"/>
    </source>
</evidence>
<dbReference type="SUPFAM" id="SSF50249">
    <property type="entry name" value="Nucleic acid-binding proteins"/>
    <property type="match status" value="1"/>
</dbReference>
<dbReference type="AlphaFoldDB" id="G0EMM1"/>
<feature type="binding site" evidence="4">
    <location>
        <position position="290"/>
    </location>
    <ligand>
        <name>S-adenosyl-L-methionine</name>
        <dbReference type="ChEBI" id="CHEBI:59789"/>
    </ligand>
</feature>
<evidence type="ECO:0000256" key="4">
    <source>
        <dbReference type="PROSITE-ProRule" id="PRU01024"/>
    </source>
</evidence>
<reference evidence="7 8" key="1">
    <citation type="journal article" date="2011" name="BMC Genomics">
        <title>Complete genome sequence of Brachyspira intermedia reveals unique genomic features in Brachyspira species and phage-mediated horizontal gene transfer.</title>
        <authorList>
            <person name="Hafstrom T."/>
            <person name="Jansson D.S."/>
            <person name="Segerman B."/>
        </authorList>
    </citation>
    <scope>NUCLEOTIDE SEQUENCE [LARGE SCALE GENOMIC DNA]</scope>
    <source>
        <strain evidence="8">ATCC 51140 / PWS/A</strain>
    </source>
</reference>
<dbReference type="InterPro" id="IPR002792">
    <property type="entry name" value="TRAM_dom"/>
</dbReference>
<dbReference type="GO" id="GO:0070475">
    <property type="term" value="P:rRNA base methylation"/>
    <property type="evidence" value="ECO:0007669"/>
    <property type="project" value="TreeGrafter"/>
</dbReference>
<dbReference type="Pfam" id="PF01938">
    <property type="entry name" value="TRAM"/>
    <property type="match status" value="1"/>
</dbReference>
<evidence type="ECO:0000256" key="3">
    <source>
        <dbReference type="ARBA" id="ARBA00022691"/>
    </source>
</evidence>
<feature type="domain" description="TRAM" evidence="6">
    <location>
        <begin position="1"/>
        <end position="53"/>
    </location>
</feature>
<feature type="binding site" evidence="4">
    <location>
        <position position="263"/>
    </location>
    <ligand>
        <name>S-adenosyl-L-methionine</name>
        <dbReference type="ChEBI" id="CHEBI:59789"/>
    </ligand>
</feature>
<feature type="binding site" evidence="4">
    <location>
        <position position="235"/>
    </location>
    <ligand>
        <name>S-adenosyl-L-methionine</name>
        <dbReference type="ChEBI" id="CHEBI:59789"/>
    </ligand>
</feature>
<dbReference type="eggNOG" id="COG2265">
    <property type="taxonomic scope" value="Bacteria"/>
</dbReference>
<gene>
    <name evidence="7" type="primary">ygcA</name>
    <name evidence="7" type="ordered locus">Bint_1086</name>
</gene>
<keyword evidence="8" id="KW-1185">Reference proteome</keyword>
<dbReference type="KEGG" id="bip:Bint_1086"/>
<dbReference type="PROSITE" id="PS51687">
    <property type="entry name" value="SAM_MT_RNA_M5U"/>
    <property type="match status" value="1"/>
</dbReference>
<dbReference type="OrthoDB" id="9804590at2"/>
<dbReference type="PROSITE" id="PS50926">
    <property type="entry name" value="TRAM"/>
    <property type="match status" value="1"/>
</dbReference>
<dbReference type="InterPro" id="IPR010280">
    <property type="entry name" value="U5_MeTrfase_fam"/>
</dbReference>
<dbReference type="InterPro" id="IPR030390">
    <property type="entry name" value="MeTrfase_TrmA_AS"/>
</dbReference>
<protein>
    <submittedName>
        <fullName evidence="7">RNA methyltransferase, TrmA family</fullName>
    </submittedName>
</protein>
<dbReference type="Gene3D" id="2.40.50.140">
    <property type="entry name" value="Nucleic acid-binding proteins"/>
    <property type="match status" value="1"/>
</dbReference>
<dbReference type="HOGENOM" id="CLU_014689_8_1_12"/>
<organism evidence="7 8">
    <name type="scientific">Brachyspira intermedia (strain ATCC 51140 / PWS/A)</name>
    <name type="common">Serpulina intermedia</name>
    <dbReference type="NCBI Taxonomy" id="1045858"/>
    <lineage>
        <taxon>Bacteria</taxon>
        <taxon>Pseudomonadati</taxon>
        <taxon>Spirochaetota</taxon>
        <taxon>Spirochaetia</taxon>
        <taxon>Brachyspirales</taxon>
        <taxon>Brachyspiraceae</taxon>
        <taxon>Brachyspira</taxon>
    </lineage>
</organism>
<comment type="similarity">
    <text evidence="4">Belongs to the class I-like SAM-binding methyltransferase superfamily. RNA M5U methyltransferase family.</text>
</comment>
<dbReference type="Gene3D" id="2.40.50.1070">
    <property type="match status" value="1"/>
</dbReference>
<feature type="active site" evidence="5">
    <location>
        <position position="355"/>
    </location>
</feature>
<evidence type="ECO:0000313" key="8">
    <source>
        <dbReference type="Proteomes" id="UP000008522"/>
    </source>
</evidence>
<dbReference type="GeneID" id="44969637"/>
<dbReference type="GO" id="GO:0070041">
    <property type="term" value="F:rRNA (uridine-C5-)-methyltransferase activity"/>
    <property type="evidence" value="ECO:0007669"/>
    <property type="project" value="TreeGrafter"/>
</dbReference>
<evidence type="ECO:0000256" key="1">
    <source>
        <dbReference type="ARBA" id="ARBA00022603"/>
    </source>
</evidence>
<keyword evidence="3 4" id="KW-0949">S-adenosyl-L-methionine</keyword>
<evidence type="ECO:0000256" key="2">
    <source>
        <dbReference type="ARBA" id="ARBA00022679"/>
    </source>
</evidence>
<dbReference type="InterPro" id="IPR029063">
    <property type="entry name" value="SAM-dependent_MTases_sf"/>
</dbReference>
<accession>G0EMM1</accession>
<keyword evidence="1 4" id="KW-0489">Methyltransferase</keyword>
<dbReference type="SUPFAM" id="SSF53335">
    <property type="entry name" value="S-adenosyl-L-methionine-dependent methyltransferases"/>
    <property type="match status" value="1"/>
</dbReference>
<evidence type="ECO:0000259" key="6">
    <source>
        <dbReference type="PROSITE" id="PS50926"/>
    </source>
</evidence>
<evidence type="ECO:0000256" key="5">
    <source>
        <dbReference type="PROSITE-ProRule" id="PRU10015"/>
    </source>
</evidence>
<feature type="active site" description="Nucleophile" evidence="4">
    <location>
        <position position="355"/>
    </location>
</feature>